<dbReference type="InterPro" id="IPR003661">
    <property type="entry name" value="HisK_dim/P_dom"/>
</dbReference>
<accession>A0ABY4SIS5</accession>
<keyword evidence="3 6" id="KW-0597">Phosphoprotein</keyword>
<feature type="modified residue" description="Phosphohistidine" evidence="5">
    <location>
        <position position="692"/>
    </location>
</feature>
<keyword evidence="7" id="KW-1133">Transmembrane helix</keyword>
<keyword evidence="11" id="KW-0067">ATP-binding</keyword>
<dbReference type="Pfam" id="PF00072">
    <property type="entry name" value="Response_reg"/>
    <property type="match status" value="1"/>
</dbReference>
<dbReference type="PROSITE" id="PS50894">
    <property type="entry name" value="HPT"/>
    <property type="match status" value="1"/>
</dbReference>
<dbReference type="InterPro" id="IPR036890">
    <property type="entry name" value="HATPase_C_sf"/>
</dbReference>
<keyword evidence="12" id="KW-1185">Reference proteome</keyword>
<dbReference type="InterPro" id="IPR004358">
    <property type="entry name" value="Sig_transdc_His_kin-like_C"/>
</dbReference>
<evidence type="ECO:0000313" key="11">
    <source>
        <dbReference type="EMBL" id="URI10881.1"/>
    </source>
</evidence>
<dbReference type="SMART" id="SM00388">
    <property type="entry name" value="HisKA"/>
    <property type="match status" value="1"/>
</dbReference>
<feature type="domain" description="Response regulatory" evidence="9">
    <location>
        <begin position="487"/>
        <end position="604"/>
    </location>
</feature>
<evidence type="ECO:0000259" key="8">
    <source>
        <dbReference type="PROSITE" id="PS50109"/>
    </source>
</evidence>
<reference evidence="11" key="1">
    <citation type="submission" date="2022-05" db="EMBL/GenBank/DDBJ databases">
        <title>An RpoN-dependent PEP-CTERM gene is involved in floc formation of an Aquincola tertiaricarbonis strain.</title>
        <authorList>
            <person name="Qiu D."/>
            <person name="Xia M."/>
        </authorList>
    </citation>
    <scope>NUCLEOTIDE SEQUENCE</scope>
    <source>
        <strain evidence="11">RN12</strain>
    </source>
</reference>
<proteinExistence type="predicted"/>
<sequence length="760" mass="82206">MNSRSATSAAPRRGWLIGIVGAVLVAAFALAATVQVHQFRSLTSAVQFQGDYLLVNLNQLEAEYLRLQMQWREARRQQPVDRQALQLRYDLFVSMANLLETERAARLIRDRSEFDRTVQQLQVFVTEADRYLGPDAELVLDATAVATLARALDALAAPIHSLSLSASHEVAAQIARRNQTVREHNIVSVALTLVLCVSTLVFALITVRQMRQLERRQLGLEALAGRLRDARHEAEAASQAKSVFLANMSHEIRTPFQGLLGMLSLLRETRLDHGQRDYLRTATESADHLLAILNDILDMSKLESGTLTLVNDTVPLARLLHDIEALMRPQATAKGLVLRIELGAGLPQRVVADATRVKQVLFNLISNAIKFSDSGTVTLAAATQHGQLAFTVSDTGIGMDDATLSRLFQRFTQGDTSRSRRYGGTGLGLEISRNLARLMGGDIRVSSRAGEGSTFVFVLPLRSAPDDGDGHATPVVLGPYAGQPRLRVLVAEDHAVNRKYLEALLSSLGHAVTFAANGHEAVQAVRGGQFDVVLMDLHMPELDGVGATLAIRQLDDPRSRLPIIALTADAFPETRERCLAAGMSAFLTKPVEARLLVQTLASVVTPAPMAAAAPVVAAAAPVVAPPAPAALPRPAEVPLLDRQVLANVLGVMPRDRFGALAQGFLQDCRQQLNELLRQARQHQREPMRAALHSTKGAALNLGLQRLAATAQAVRELAVAADTPALLAALDELDAVREDSAEALRREGLLAGTEPVASPQR</sequence>
<keyword evidence="4" id="KW-0902">Two-component regulatory system</keyword>
<dbReference type="Gene3D" id="1.10.287.130">
    <property type="match status" value="1"/>
</dbReference>
<dbReference type="SUPFAM" id="SSF55874">
    <property type="entry name" value="ATPase domain of HSP90 chaperone/DNA topoisomerase II/histidine kinase"/>
    <property type="match status" value="1"/>
</dbReference>
<feature type="modified residue" description="4-aspartylphosphate" evidence="6">
    <location>
        <position position="536"/>
    </location>
</feature>
<dbReference type="SUPFAM" id="SSF47384">
    <property type="entry name" value="Homodimeric domain of signal transducing histidine kinase"/>
    <property type="match status" value="1"/>
</dbReference>
<dbReference type="GO" id="GO:0005524">
    <property type="term" value="F:ATP binding"/>
    <property type="evidence" value="ECO:0007669"/>
    <property type="project" value="UniProtKB-KW"/>
</dbReference>
<dbReference type="SUPFAM" id="SSF47226">
    <property type="entry name" value="Histidine-containing phosphotransfer domain, HPT domain"/>
    <property type="match status" value="1"/>
</dbReference>
<dbReference type="InterPro" id="IPR008207">
    <property type="entry name" value="Sig_transdc_His_kin_Hpt_dom"/>
</dbReference>
<keyword evidence="7" id="KW-0472">Membrane</keyword>
<dbReference type="InterPro" id="IPR036097">
    <property type="entry name" value="HisK_dim/P_sf"/>
</dbReference>
<keyword evidence="11" id="KW-0547">Nucleotide-binding</keyword>
<feature type="transmembrane region" description="Helical" evidence="7">
    <location>
        <begin position="186"/>
        <end position="207"/>
    </location>
</feature>
<dbReference type="Gene3D" id="1.20.120.160">
    <property type="entry name" value="HPT domain"/>
    <property type="match status" value="1"/>
</dbReference>
<name>A0ABY4SIS5_AQUTE</name>
<evidence type="ECO:0000313" key="12">
    <source>
        <dbReference type="Proteomes" id="UP001056201"/>
    </source>
</evidence>
<dbReference type="InterPro" id="IPR001789">
    <property type="entry name" value="Sig_transdc_resp-reg_receiver"/>
</dbReference>
<protein>
    <recommendedName>
        <fullName evidence="2">histidine kinase</fullName>
        <ecNumber evidence="2">2.7.13.3</ecNumber>
    </recommendedName>
</protein>
<dbReference type="EMBL" id="CP097636">
    <property type="protein sequence ID" value="URI10881.1"/>
    <property type="molecule type" value="Genomic_DNA"/>
</dbReference>
<dbReference type="InterPro" id="IPR011006">
    <property type="entry name" value="CheY-like_superfamily"/>
</dbReference>
<dbReference type="CDD" id="cd16922">
    <property type="entry name" value="HATPase_EvgS-ArcB-TorS-like"/>
    <property type="match status" value="1"/>
</dbReference>
<dbReference type="Proteomes" id="UP001056201">
    <property type="component" value="Chromosome 2"/>
</dbReference>
<dbReference type="PANTHER" id="PTHR45339:SF3">
    <property type="entry name" value="HISTIDINE KINASE"/>
    <property type="match status" value="1"/>
</dbReference>
<evidence type="ECO:0000259" key="10">
    <source>
        <dbReference type="PROSITE" id="PS50894"/>
    </source>
</evidence>
<evidence type="ECO:0000256" key="1">
    <source>
        <dbReference type="ARBA" id="ARBA00000085"/>
    </source>
</evidence>
<dbReference type="EC" id="2.7.13.3" evidence="2"/>
<comment type="catalytic activity">
    <reaction evidence="1">
        <text>ATP + protein L-histidine = ADP + protein N-phospho-L-histidine.</text>
        <dbReference type="EC" id="2.7.13.3"/>
    </reaction>
</comment>
<dbReference type="SMART" id="SM00387">
    <property type="entry name" value="HATPase_c"/>
    <property type="match status" value="1"/>
</dbReference>
<evidence type="ECO:0000256" key="5">
    <source>
        <dbReference type="PROSITE-ProRule" id="PRU00110"/>
    </source>
</evidence>
<organism evidence="11 12">
    <name type="scientific">Aquincola tertiaricarbonis</name>
    <dbReference type="NCBI Taxonomy" id="391953"/>
    <lineage>
        <taxon>Bacteria</taxon>
        <taxon>Pseudomonadati</taxon>
        <taxon>Pseudomonadota</taxon>
        <taxon>Betaproteobacteria</taxon>
        <taxon>Burkholderiales</taxon>
        <taxon>Sphaerotilaceae</taxon>
        <taxon>Aquincola</taxon>
    </lineage>
</organism>
<evidence type="ECO:0000256" key="6">
    <source>
        <dbReference type="PROSITE-ProRule" id="PRU00169"/>
    </source>
</evidence>
<feature type="domain" description="HPt" evidence="10">
    <location>
        <begin position="653"/>
        <end position="746"/>
    </location>
</feature>
<dbReference type="Pfam" id="PF02518">
    <property type="entry name" value="HATPase_c"/>
    <property type="match status" value="1"/>
</dbReference>
<dbReference type="Pfam" id="PF01627">
    <property type="entry name" value="Hpt"/>
    <property type="match status" value="1"/>
</dbReference>
<dbReference type="PROSITE" id="PS50110">
    <property type="entry name" value="RESPONSE_REGULATORY"/>
    <property type="match status" value="1"/>
</dbReference>
<dbReference type="RefSeq" id="WP_250199084.1">
    <property type="nucleotide sequence ID" value="NZ_CP097636.1"/>
</dbReference>
<evidence type="ECO:0000259" key="9">
    <source>
        <dbReference type="PROSITE" id="PS50110"/>
    </source>
</evidence>
<evidence type="ECO:0000256" key="4">
    <source>
        <dbReference type="ARBA" id="ARBA00023012"/>
    </source>
</evidence>
<feature type="domain" description="Histidine kinase" evidence="8">
    <location>
        <begin position="247"/>
        <end position="463"/>
    </location>
</feature>
<dbReference type="CDD" id="cd17546">
    <property type="entry name" value="REC_hyHK_CKI1_RcsC-like"/>
    <property type="match status" value="1"/>
</dbReference>
<dbReference type="SMART" id="SM00448">
    <property type="entry name" value="REC"/>
    <property type="match status" value="1"/>
</dbReference>
<dbReference type="InterPro" id="IPR036641">
    <property type="entry name" value="HPT_dom_sf"/>
</dbReference>
<dbReference type="SUPFAM" id="SSF52172">
    <property type="entry name" value="CheY-like"/>
    <property type="match status" value="1"/>
</dbReference>
<gene>
    <name evidence="11" type="ORF">MW290_18030</name>
</gene>
<dbReference type="InterPro" id="IPR005467">
    <property type="entry name" value="His_kinase_dom"/>
</dbReference>
<evidence type="ECO:0000256" key="2">
    <source>
        <dbReference type="ARBA" id="ARBA00012438"/>
    </source>
</evidence>
<dbReference type="PROSITE" id="PS50109">
    <property type="entry name" value="HIS_KIN"/>
    <property type="match status" value="1"/>
</dbReference>
<dbReference type="PRINTS" id="PR00344">
    <property type="entry name" value="BCTRLSENSOR"/>
</dbReference>
<dbReference type="InterPro" id="IPR003594">
    <property type="entry name" value="HATPase_dom"/>
</dbReference>
<evidence type="ECO:0000256" key="3">
    <source>
        <dbReference type="ARBA" id="ARBA00022553"/>
    </source>
</evidence>
<dbReference type="PANTHER" id="PTHR45339">
    <property type="entry name" value="HYBRID SIGNAL TRANSDUCTION HISTIDINE KINASE J"/>
    <property type="match status" value="1"/>
</dbReference>
<evidence type="ECO:0000256" key="7">
    <source>
        <dbReference type="SAM" id="Phobius"/>
    </source>
</evidence>
<keyword evidence="7" id="KW-0812">Transmembrane</keyword>
<dbReference type="Gene3D" id="3.30.565.10">
    <property type="entry name" value="Histidine kinase-like ATPase, C-terminal domain"/>
    <property type="match status" value="1"/>
</dbReference>
<dbReference type="Pfam" id="PF00512">
    <property type="entry name" value="HisKA"/>
    <property type="match status" value="1"/>
</dbReference>
<dbReference type="Gene3D" id="3.40.50.2300">
    <property type="match status" value="1"/>
</dbReference>
<dbReference type="CDD" id="cd00082">
    <property type="entry name" value="HisKA"/>
    <property type="match status" value="1"/>
</dbReference>